<protein>
    <submittedName>
        <fullName evidence="1">Uncharacterized protein</fullName>
    </submittedName>
</protein>
<feature type="non-terminal residue" evidence="1">
    <location>
        <position position="115"/>
    </location>
</feature>
<dbReference type="EMBL" id="UINC01134129">
    <property type="protein sequence ID" value="SVD17468.1"/>
    <property type="molecule type" value="Genomic_DNA"/>
</dbReference>
<dbReference type="AlphaFoldDB" id="A0A382T7X2"/>
<organism evidence="1">
    <name type="scientific">marine metagenome</name>
    <dbReference type="NCBI Taxonomy" id="408172"/>
    <lineage>
        <taxon>unclassified sequences</taxon>
        <taxon>metagenomes</taxon>
        <taxon>ecological metagenomes</taxon>
    </lineage>
</organism>
<proteinExistence type="predicted"/>
<accession>A0A382T7X2</accession>
<sequence length="115" mass="12934">MAAMYTSYTVVNNSYSQVAGRASVSASGRDVSAMLIRELRMAGFRYYGDNLNFDDGKGLDGQENNHYPIIIKEPADSCCDRLEIVYGDYDSNRTGDETDPKFLRYKVIYFASLVD</sequence>
<reference evidence="1" key="1">
    <citation type="submission" date="2018-05" db="EMBL/GenBank/DDBJ databases">
        <authorList>
            <person name="Lanie J.A."/>
            <person name="Ng W.-L."/>
            <person name="Kazmierczak K.M."/>
            <person name="Andrzejewski T.M."/>
            <person name="Davidsen T.M."/>
            <person name="Wayne K.J."/>
            <person name="Tettelin H."/>
            <person name="Glass J.I."/>
            <person name="Rusch D."/>
            <person name="Podicherti R."/>
            <person name="Tsui H.-C.T."/>
            <person name="Winkler M.E."/>
        </authorList>
    </citation>
    <scope>NUCLEOTIDE SEQUENCE</scope>
</reference>
<name>A0A382T7X2_9ZZZZ</name>
<gene>
    <name evidence="1" type="ORF">METZ01_LOCUS370322</name>
</gene>
<evidence type="ECO:0000313" key="1">
    <source>
        <dbReference type="EMBL" id="SVD17468.1"/>
    </source>
</evidence>